<proteinExistence type="predicted"/>
<evidence type="ECO:0000313" key="1">
    <source>
        <dbReference type="EMBL" id="MFO2476590.1"/>
    </source>
</evidence>
<reference evidence="1" key="1">
    <citation type="submission" date="2022-11" db="EMBL/GenBank/DDBJ databases">
        <title>Draft genome sequences of strains of Pseudomonas imrae sp. nov.</title>
        <authorList>
            <person name="Salva Serra F."/>
            <person name="Nimje P."/>
            <person name="Moore E.R.B."/>
            <person name="Marathe N.P."/>
        </authorList>
    </citation>
    <scope>NUCLEOTIDE SEQUENCE</scope>
    <source>
        <strain evidence="1">15FMM2</strain>
    </source>
</reference>
<sequence>MQIKFLKAITLAGVSGLIALSSSPGHATEPGIEWLVDCPKLPGRALDQEVIARTQCGIVTVPANHQASTSGHVRLSITRVGAREPLARQGVVFTQPDTLHAPAHGVFAVYLASTWKYSNTQAYRTLVDLYDVIELGRRKQPAAEQSARDMEFVRLQLGEEKINFLGRAQGSWPGIGYGAMFPQYMGRMVLIEPTPGELSDAYLRKAFARLPADRRLMLKGAYLQTVSSRPASHCANRWVGEYLANGTQPPRSAGCLVTDE</sequence>
<keyword evidence="1" id="KW-0378">Hydrolase</keyword>
<name>A0ACC7PA27_9PSED</name>
<gene>
    <name evidence="1" type="ORF">OOJ96_04125</name>
</gene>
<protein>
    <submittedName>
        <fullName evidence="1">Alpha/beta hydrolase</fullName>
    </submittedName>
</protein>
<keyword evidence="2" id="KW-1185">Reference proteome</keyword>
<dbReference type="EMBL" id="JAPEQY010000002">
    <property type="protein sequence ID" value="MFO2476590.1"/>
    <property type="molecule type" value="Genomic_DNA"/>
</dbReference>
<dbReference type="Proteomes" id="UP001637618">
    <property type="component" value="Unassembled WGS sequence"/>
</dbReference>
<accession>A0ACC7PA27</accession>
<organism evidence="1 2">
    <name type="scientific">Pseudomonas imrae</name>
    <dbReference type="NCBI Taxonomy" id="2992837"/>
    <lineage>
        <taxon>Bacteria</taxon>
        <taxon>Pseudomonadati</taxon>
        <taxon>Pseudomonadota</taxon>
        <taxon>Gammaproteobacteria</taxon>
        <taxon>Pseudomonadales</taxon>
        <taxon>Pseudomonadaceae</taxon>
        <taxon>Pseudomonas</taxon>
    </lineage>
</organism>
<evidence type="ECO:0000313" key="2">
    <source>
        <dbReference type="Proteomes" id="UP001637618"/>
    </source>
</evidence>
<comment type="caution">
    <text evidence="1">The sequence shown here is derived from an EMBL/GenBank/DDBJ whole genome shotgun (WGS) entry which is preliminary data.</text>
</comment>